<dbReference type="Ensembl" id="ENSHCOT00000000691.1">
    <property type="protein sequence ID" value="ENSHCOP00000008212.1"/>
    <property type="gene ID" value="ENSHCOG00000010413.1"/>
</dbReference>
<evidence type="ECO:0000256" key="1">
    <source>
        <dbReference type="ARBA" id="ARBA00004141"/>
    </source>
</evidence>
<dbReference type="OMA" id="PRLWKVQ"/>
<evidence type="ECO:0000256" key="2">
    <source>
        <dbReference type="ARBA" id="ARBA00022692"/>
    </source>
</evidence>
<name>A0A3Q2XV79_HIPCM</name>
<dbReference type="Pfam" id="PF04103">
    <property type="entry name" value="CD20"/>
    <property type="match status" value="1"/>
</dbReference>
<dbReference type="PANTHER" id="PTHR37359:SF1">
    <property type="entry name" value="TRANSMEMBRANE PROTEIN 253"/>
    <property type="match status" value="1"/>
</dbReference>
<dbReference type="PANTHER" id="PTHR37359">
    <property type="entry name" value="TRANSMEMBRANE PROTEIN 253"/>
    <property type="match status" value="1"/>
</dbReference>
<dbReference type="InterPro" id="IPR038874">
    <property type="entry name" value="TMEM253"/>
</dbReference>
<organism evidence="6 7">
    <name type="scientific">Hippocampus comes</name>
    <name type="common">Tiger tail seahorse</name>
    <dbReference type="NCBI Taxonomy" id="109280"/>
    <lineage>
        <taxon>Eukaryota</taxon>
        <taxon>Metazoa</taxon>
        <taxon>Chordata</taxon>
        <taxon>Craniata</taxon>
        <taxon>Vertebrata</taxon>
        <taxon>Euteleostomi</taxon>
        <taxon>Actinopterygii</taxon>
        <taxon>Neopterygii</taxon>
        <taxon>Teleostei</taxon>
        <taxon>Neoteleostei</taxon>
        <taxon>Acanthomorphata</taxon>
        <taxon>Syngnathiaria</taxon>
        <taxon>Syngnathiformes</taxon>
        <taxon>Syngnathoidei</taxon>
        <taxon>Syngnathidae</taxon>
        <taxon>Hippocampus</taxon>
    </lineage>
</organism>
<feature type="transmembrane region" description="Helical" evidence="5">
    <location>
        <begin position="61"/>
        <end position="85"/>
    </location>
</feature>
<dbReference type="RefSeq" id="XP_019743921.1">
    <property type="nucleotide sequence ID" value="XM_019888362.1"/>
</dbReference>
<comment type="subcellular location">
    <subcellularLocation>
        <location evidence="1">Membrane</location>
        <topology evidence="1">Multi-pass membrane protein</topology>
    </subcellularLocation>
</comment>
<dbReference type="GO" id="GO:0016020">
    <property type="term" value="C:membrane"/>
    <property type="evidence" value="ECO:0007669"/>
    <property type="project" value="UniProtKB-SubCell"/>
</dbReference>
<feature type="transmembrane region" description="Helical" evidence="5">
    <location>
        <begin position="91"/>
        <end position="111"/>
    </location>
</feature>
<proteinExistence type="predicted"/>
<sequence length="225" mass="25149">MSTEEPGDSSHSSLKMSENMFQEGLYQVYFKERPKKRPVEQQDLHHARIHRWFSSVVNTRLLVSGVVQFLSGAVCMLAAVCHACVSYDCSVTMTAPVWSSLLFMAAGCVAVEVQRKPNKLKIIILMGVHLLSLLIGLSLLFAYCLSSQRPLALRTRKQLVGTYVAKGSAVAFTLLCLLLSLYIVLLSWRGLRRYGSTTVQVRGYDRVMQEPDDDTGHLLEHVDSV</sequence>
<dbReference type="GeneTree" id="ENSGT00690000103052"/>
<evidence type="ECO:0000256" key="5">
    <source>
        <dbReference type="SAM" id="Phobius"/>
    </source>
</evidence>
<feature type="transmembrane region" description="Helical" evidence="5">
    <location>
        <begin position="123"/>
        <end position="143"/>
    </location>
</feature>
<dbReference type="OrthoDB" id="8932019at2759"/>
<protein>
    <submittedName>
        <fullName evidence="6">Si:dkey-30c15.13</fullName>
    </submittedName>
</protein>
<evidence type="ECO:0000313" key="7">
    <source>
        <dbReference type="Proteomes" id="UP000264820"/>
    </source>
</evidence>
<dbReference type="CTD" id="643382"/>
<evidence type="ECO:0000256" key="4">
    <source>
        <dbReference type="ARBA" id="ARBA00023136"/>
    </source>
</evidence>
<keyword evidence="2 5" id="KW-0812">Transmembrane</keyword>
<accession>A0A3Q2XV79</accession>
<dbReference type="AlphaFoldDB" id="A0A3Q2XV79"/>
<reference evidence="6" key="1">
    <citation type="submission" date="2025-08" db="UniProtKB">
        <authorList>
            <consortium name="Ensembl"/>
        </authorList>
    </citation>
    <scope>IDENTIFICATION</scope>
</reference>
<keyword evidence="3 5" id="KW-1133">Transmembrane helix</keyword>
<feature type="transmembrane region" description="Helical" evidence="5">
    <location>
        <begin position="163"/>
        <end position="185"/>
    </location>
</feature>
<evidence type="ECO:0000256" key="3">
    <source>
        <dbReference type="ARBA" id="ARBA00022989"/>
    </source>
</evidence>
<keyword evidence="7" id="KW-1185">Reference proteome</keyword>
<dbReference type="Proteomes" id="UP000264820">
    <property type="component" value="Unplaced"/>
</dbReference>
<dbReference type="GeneID" id="109526821"/>
<reference evidence="6" key="2">
    <citation type="submission" date="2025-09" db="UniProtKB">
        <authorList>
            <consortium name="Ensembl"/>
        </authorList>
    </citation>
    <scope>IDENTIFICATION</scope>
</reference>
<keyword evidence="4 5" id="KW-0472">Membrane</keyword>
<dbReference type="InterPro" id="IPR007237">
    <property type="entry name" value="CD20-like"/>
</dbReference>
<evidence type="ECO:0000313" key="6">
    <source>
        <dbReference type="Ensembl" id="ENSHCOP00000008212.1"/>
    </source>
</evidence>
<dbReference type="STRING" id="109280.ENSHCOP00000008212"/>